<sequence>MGYSIENTAWPAAAVPAETGPLLDLLFSTLDDPTESAGPTLADKVFATDGQLIAAGGTASGADVKRVYTHDAKGEDLMIIGHIDMTLKNQKVVLGGFTARIVLSRNIKDELRIKSYEVWADTAPMSNALQSS</sequence>
<organism evidence="1 2">
    <name type="scientific">Fusarium gaditjirri</name>
    <dbReference type="NCBI Taxonomy" id="282569"/>
    <lineage>
        <taxon>Eukaryota</taxon>
        <taxon>Fungi</taxon>
        <taxon>Dikarya</taxon>
        <taxon>Ascomycota</taxon>
        <taxon>Pezizomycotina</taxon>
        <taxon>Sordariomycetes</taxon>
        <taxon>Hypocreomycetidae</taxon>
        <taxon>Hypocreales</taxon>
        <taxon>Nectriaceae</taxon>
        <taxon>Fusarium</taxon>
        <taxon>Fusarium nisikadoi species complex</taxon>
    </lineage>
</organism>
<dbReference type="Proteomes" id="UP000604273">
    <property type="component" value="Unassembled WGS sequence"/>
</dbReference>
<dbReference type="AlphaFoldDB" id="A0A8H4T2U9"/>
<reference evidence="1" key="2">
    <citation type="submission" date="2020-05" db="EMBL/GenBank/DDBJ databases">
        <authorList>
            <person name="Kim H.-S."/>
            <person name="Proctor R.H."/>
            <person name="Brown D.W."/>
        </authorList>
    </citation>
    <scope>NUCLEOTIDE SEQUENCE</scope>
    <source>
        <strain evidence="1">NRRL 45417</strain>
    </source>
</reference>
<keyword evidence="2" id="KW-1185">Reference proteome</keyword>
<accession>A0A8H4T2U9</accession>
<dbReference type="EMBL" id="JABFAI010000217">
    <property type="protein sequence ID" value="KAF4950234.1"/>
    <property type="molecule type" value="Genomic_DNA"/>
</dbReference>
<dbReference type="OrthoDB" id="5075505at2759"/>
<name>A0A8H4T2U9_9HYPO</name>
<comment type="caution">
    <text evidence="1">The sequence shown here is derived from an EMBL/GenBank/DDBJ whole genome shotgun (WGS) entry which is preliminary data.</text>
</comment>
<evidence type="ECO:0000313" key="1">
    <source>
        <dbReference type="EMBL" id="KAF4950234.1"/>
    </source>
</evidence>
<gene>
    <name evidence="1" type="ORF">FGADI_8322</name>
</gene>
<reference evidence="1" key="1">
    <citation type="journal article" date="2020" name="BMC Genomics">
        <title>Correction to: Identification and distribution of gene clusters required for synthesis of sphingolipid metabolism inhibitors in diverse species of the filamentous fungus Fusarium.</title>
        <authorList>
            <person name="Kim H.S."/>
            <person name="Lohmar J.M."/>
            <person name="Busman M."/>
            <person name="Brown D.W."/>
            <person name="Naumann T.A."/>
            <person name="Divon H.H."/>
            <person name="Lysoe E."/>
            <person name="Uhlig S."/>
            <person name="Proctor R.H."/>
        </authorList>
    </citation>
    <scope>NUCLEOTIDE SEQUENCE</scope>
    <source>
        <strain evidence="1">NRRL 45417</strain>
    </source>
</reference>
<protein>
    <submittedName>
        <fullName evidence="1">Uncharacterized protein</fullName>
    </submittedName>
</protein>
<evidence type="ECO:0000313" key="2">
    <source>
        <dbReference type="Proteomes" id="UP000604273"/>
    </source>
</evidence>
<proteinExistence type="predicted"/>